<evidence type="ECO:0000313" key="6">
    <source>
        <dbReference type="Proteomes" id="UP000199226"/>
    </source>
</evidence>
<dbReference type="NCBIfam" id="NF038214">
    <property type="entry name" value="IS21_help_AAA"/>
    <property type="match status" value="1"/>
</dbReference>
<dbReference type="InterPro" id="IPR027417">
    <property type="entry name" value="P-loop_NTPase"/>
</dbReference>
<dbReference type="InterPro" id="IPR003593">
    <property type="entry name" value="AAA+_ATPase"/>
</dbReference>
<keyword evidence="2" id="KW-0547">Nucleotide-binding</keyword>
<dbReference type="EMBL" id="FNHH01000060">
    <property type="protein sequence ID" value="SDN17265.1"/>
    <property type="molecule type" value="Genomic_DNA"/>
</dbReference>
<dbReference type="Gene3D" id="3.40.50.300">
    <property type="entry name" value="P-loop containing nucleotide triphosphate hydrolases"/>
    <property type="match status" value="1"/>
</dbReference>
<keyword evidence="3" id="KW-0067">ATP-binding</keyword>
<dbReference type="Pfam" id="PF01695">
    <property type="entry name" value="IstB_IS21"/>
    <property type="match status" value="1"/>
</dbReference>
<protein>
    <submittedName>
        <fullName evidence="5">DNA replication protein DnaC</fullName>
    </submittedName>
</protein>
<dbReference type="InterPro" id="IPR002611">
    <property type="entry name" value="IstB_ATP-bd"/>
</dbReference>
<evidence type="ECO:0000256" key="1">
    <source>
        <dbReference type="ARBA" id="ARBA00008059"/>
    </source>
</evidence>
<dbReference type="STRING" id="990371.SAMN05421813_1601"/>
<comment type="similarity">
    <text evidence="1">Belongs to the IS21/IS1162 putative ATP-binding protein family.</text>
</comment>
<dbReference type="InterPro" id="IPR047661">
    <property type="entry name" value="IstB"/>
</dbReference>
<dbReference type="RefSeq" id="WP_090707309.1">
    <property type="nucleotide sequence ID" value="NZ_FNHH01000060.1"/>
</dbReference>
<reference evidence="6" key="1">
    <citation type="submission" date="2016-10" db="EMBL/GenBank/DDBJ databases">
        <authorList>
            <person name="Varghese N."/>
            <person name="Submissions S."/>
        </authorList>
    </citation>
    <scope>NUCLEOTIDE SEQUENCE [LARGE SCALE GENOMIC DNA]</scope>
    <source>
        <strain evidence="6">DSM 24536</strain>
    </source>
</reference>
<dbReference type="PIRSF" id="PIRSF003073">
    <property type="entry name" value="DNAC_TnpB_IstB"/>
    <property type="match status" value="1"/>
</dbReference>
<dbReference type="AlphaFoldDB" id="A0A1G9Z807"/>
<gene>
    <name evidence="5" type="ORF">SAMN05421813_1601</name>
</gene>
<evidence type="ECO:0000313" key="5">
    <source>
        <dbReference type="EMBL" id="SDN17265.1"/>
    </source>
</evidence>
<feature type="domain" description="AAA+ ATPase" evidence="4">
    <location>
        <begin position="98"/>
        <end position="237"/>
    </location>
</feature>
<dbReference type="InterPro" id="IPR028350">
    <property type="entry name" value="DNAC/IstB-like"/>
</dbReference>
<evidence type="ECO:0000256" key="3">
    <source>
        <dbReference type="ARBA" id="ARBA00022840"/>
    </source>
</evidence>
<dbReference type="OrthoDB" id="8064373at2"/>
<proteinExistence type="inferred from homology"/>
<organism evidence="5 6">
    <name type="scientific">Daejeonella rubra</name>
    <dbReference type="NCBI Taxonomy" id="990371"/>
    <lineage>
        <taxon>Bacteria</taxon>
        <taxon>Pseudomonadati</taxon>
        <taxon>Bacteroidota</taxon>
        <taxon>Sphingobacteriia</taxon>
        <taxon>Sphingobacteriales</taxon>
        <taxon>Sphingobacteriaceae</taxon>
        <taxon>Daejeonella</taxon>
    </lineage>
</organism>
<dbReference type="CDD" id="cd00009">
    <property type="entry name" value="AAA"/>
    <property type="match status" value="1"/>
</dbReference>
<accession>A0A1G9Z807</accession>
<sequence length="243" mass="27234">MNTQNTVEQLKGLKLTGMAKRYEAALTLPVHELQDVHALIAMITQAEVEYREHARTQKYLKASKLRYHALPEDILCNAERGITREQILRLSDGMFIEKGENVLITGATGCGKSFLACALGRSACLLGYRTQYFSMNKFLEALAQVRLDGSYLKWIRAISTNKLLILDDFGLKALSNDARIALLDILEDRYGNGATMITSQLPVDSWYNFIDEPTLADAIMDRLAASAHRIALTGKSLRKKKNH</sequence>
<dbReference type="GO" id="GO:0006260">
    <property type="term" value="P:DNA replication"/>
    <property type="evidence" value="ECO:0007669"/>
    <property type="project" value="TreeGrafter"/>
</dbReference>
<dbReference type="Proteomes" id="UP000199226">
    <property type="component" value="Unassembled WGS sequence"/>
</dbReference>
<dbReference type="PANTHER" id="PTHR30050">
    <property type="entry name" value="CHROMOSOMAL REPLICATION INITIATOR PROTEIN DNAA"/>
    <property type="match status" value="1"/>
</dbReference>
<dbReference type="PANTHER" id="PTHR30050:SF4">
    <property type="entry name" value="ATP-BINDING PROTEIN RV3427C IN INSERTION SEQUENCE-RELATED"/>
    <property type="match status" value="1"/>
</dbReference>
<dbReference type="SMART" id="SM00382">
    <property type="entry name" value="AAA"/>
    <property type="match status" value="1"/>
</dbReference>
<dbReference type="SUPFAM" id="SSF52540">
    <property type="entry name" value="P-loop containing nucleoside triphosphate hydrolases"/>
    <property type="match status" value="1"/>
</dbReference>
<keyword evidence="6" id="KW-1185">Reference proteome</keyword>
<evidence type="ECO:0000259" key="4">
    <source>
        <dbReference type="SMART" id="SM00382"/>
    </source>
</evidence>
<evidence type="ECO:0000256" key="2">
    <source>
        <dbReference type="ARBA" id="ARBA00022741"/>
    </source>
</evidence>
<dbReference type="GO" id="GO:0005524">
    <property type="term" value="F:ATP binding"/>
    <property type="evidence" value="ECO:0007669"/>
    <property type="project" value="UniProtKB-KW"/>
</dbReference>
<name>A0A1G9Z807_9SPHI</name>